<name>A0A8X6MEB2_NEPPI</name>
<dbReference type="EMBL" id="BMAW01045540">
    <property type="protein sequence ID" value="GFS50548.1"/>
    <property type="molecule type" value="Genomic_DNA"/>
</dbReference>
<keyword evidence="2" id="KW-1185">Reference proteome</keyword>
<protein>
    <submittedName>
        <fullName evidence="1">Uncharacterized protein</fullName>
    </submittedName>
</protein>
<organism evidence="1 2">
    <name type="scientific">Nephila pilipes</name>
    <name type="common">Giant wood spider</name>
    <name type="synonym">Nephila maculata</name>
    <dbReference type="NCBI Taxonomy" id="299642"/>
    <lineage>
        <taxon>Eukaryota</taxon>
        <taxon>Metazoa</taxon>
        <taxon>Ecdysozoa</taxon>
        <taxon>Arthropoda</taxon>
        <taxon>Chelicerata</taxon>
        <taxon>Arachnida</taxon>
        <taxon>Araneae</taxon>
        <taxon>Araneomorphae</taxon>
        <taxon>Entelegynae</taxon>
        <taxon>Araneoidea</taxon>
        <taxon>Nephilidae</taxon>
        <taxon>Nephila</taxon>
    </lineage>
</organism>
<evidence type="ECO:0000313" key="1">
    <source>
        <dbReference type="EMBL" id="GFS50548.1"/>
    </source>
</evidence>
<proteinExistence type="predicted"/>
<sequence length="106" mass="11774">METGGVCKCKEYEKSAKNVAVINTKSQSNSGETLKSLSWRMTEVISQLMGSVEKDCESLTNSSQDKDSLEECRKINMEKTLASQGKNHISPRCFEIIIAIKDVLVL</sequence>
<gene>
    <name evidence="1" type="ORF">NPIL_338491</name>
</gene>
<dbReference type="Proteomes" id="UP000887013">
    <property type="component" value="Unassembled WGS sequence"/>
</dbReference>
<comment type="caution">
    <text evidence="1">The sequence shown here is derived from an EMBL/GenBank/DDBJ whole genome shotgun (WGS) entry which is preliminary data.</text>
</comment>
<reference evidence="1" key="1">
    <citation type="submission" date="2020-08" db="EMBL/GenBank/DDBJ databases">
        <title>Multicomponent nature underlies the extraordinary mechanical properties of spider dragline silk.</title>
        <authorList>
            <person name="Kono N."/>
            <person name="Nakamura H."/>
            <person name="Mori M."/>
            <person name="Yoshida Y."/>
            <person name="Ohtoshi R."/>
            <person name="Malay A.D."/>
            <person name="Moran D.A.P."/>
            <person name="Tomita M."/>
            <person name="Numata K."/>
            <person name="Arakawa K."/>
        </authorList>
    </citation>
    <scope>NUCLEOTIDE SEQUENCE</scope>
</reference>
<evidence type="ECO:0000313" key="2">
    <source>
        <dbReference type="Proteomes" id="UP000887013"/>
    </source>
</evidence>
<dbReference type="AlphaFoldDB" id="A0A8X6MEB2"/>
<accession>A0A8X6MEB2</accession>